<evidence type="ECO:0000313" key="2">
    <source>
        <dbReference type="Proteomes" id="UP000185003"/>
    </source>
</evidence>
<name>A0A1N6JZJ7_9BACT</name>
<gene>
    <name evidence="1" type="ORF">SAMN04488055_4773</name>
</gene>
<evidence type="ECO:0000313" key="1">
    <source>
        <dbReference type="EMBL" id="SIO49750.1"/>
    </source>
</evidence>
<dbReference type="InterPro" id="IPR025921">
    <property type="entry name" value="HmuY"/>
</dbReference>
<dbReference type="CDD" id="cd12105">
    <property type="entry name" value="HmuY"/>
    <property type="match status" value="1"/>
</dbReference>
<proteinExistence type="predicted"/>
<protein>
    <recommendedName>
        <fullName evidence="3">HmuY protein</fullName>
    </recommendedName>
</protein>
<sequence length="263" mass="29077">MRLSGNNSYPKRNNGEIPWKVAISPKVVNAPLQFCSMKYTVVLSAVILLMAACSKDKTSPDLTDSKSVTVLDMPGDLGASMGDNVDGKEKRPFYSITFHFSDKQTRMIKTTADSLQYLKNADWDLAFTKEYNSYVVTNNGTIAGTPGYGGPGVGRMMIIEKPYDQVLEAPGDAEFVQKGIAGVGWDSGNGYGWYFYSLSNHICVPVRNRTFIVKTAAGKFAKLALLNIYKGNPPVVTDLFWPAPYLTFKYFVQEDGSRNLRTN</sequence>
<dbReference type="EMBL" id="FSRA01000002">
    <property type="protein sequence ID" value="SIO49750.1"/>
    <property type="molecule type" value="Genomic_DNA"/>
</dbReference>
<dbReference type="STRING" id="536979.SAMN04488055_4773"/>
<reference evidence="1 2" key="1">
    <citation type="submission" date="2016-11" db="EMBL/GenBank/DDBJ databases">
        <authorList>
            <person name="Jaros S."/>
            <person name="Januszkiewicz K."/>
            <person name="Wedrychowicz H."/>
        </authorList>
    </citation>
    <scope>NUCLEOTIDE SEQUENCE [LARGE SCALE GENOMIC DNA]</scope>
    <source>
        <strain evidence="1 2">DSM 24787</strain>
    </source>
</reference>
<dbReference type="Proteomes" id="UP000185003">
    <property type="component" value="Unassembled WGS sequence"/>
</dbReference>
<organism evidence="1 2">
    <name type="scientific">Chitinophaga niabensis</name>
    <dbReference type="NCBI Taxonomy" id="536979"/>
    <lineage>
        <taxon>Bacteria</taxon>
        <taxon>Pseudomonadati</taxon>
        <taxon>Bacteroidota</taxon>
        <taxon>Chitinophagia</taxon>
        <taxon>Chitinophagales</taxon>
        <taxon>Chitinophagaceae</taxon>
        <taxon>Chitinophaga</taxon>
    </lineage>
</organism>
<dbReference type="AlphaFoldDB" id="A0A1N6JZJ7"/>
<accession>A0A1N6JZJ7</accession>
<keyword evidence="2" id="KW-1185">Reference proteome</keyword>
<evidence type="ECO:0008006" key="3">
    <source>
        <dbReference type="Google" id="ProtNLM"/>
    </source>
</evidence>